<dbReference type="EMBL" id="MN815095">
    <property type="protein sequence ID" value="QPJ58207.1"/>
    <property type="molecule type" value="mRNA"/>
</dbReference>
<evidence type="ECO:0000259" key="1">
    <source>
        <dbReference type="PROSITE" id="PS50994"/>
    </source>
</evidence>
<dbReference type="GO" id="GO:0015074">
    <property type="term" value="P:DNA integration"/>
    <property type="evidence" value="ECO:0007669"/>
    <property type="project" value="InterPro"/>
</dbReference>
<proteinExistence type="evidence at transcript level"/>
<dbReference type="GO" id="GO:0003676">
    <property type="term" value="F:nucleic acid binding"/>
    <property type="evidence" value="ECO:0007669"/>
    <property type="project" value="InterPro"/>
</dbReference>
<dbReference type="InterPro" id="IPR012337">
    <property type="entry name" value="RNaseH-like_sf"/>
</dbReference>
<accession>A0A7T0FXQ3</accession>
<dbReference type="InterPro" id="IPR036397">
    <property type="entry name" value="RNaseH_sf"/>
</dbReference>
<dbReference type="Gene3D" id="3.30.420.10">
    <property type="entry name" value="Ribonuclease H-like superfamily/Ribonuclease H"/>
    <property type="match status" value="1"/>
</dbReference>
<organism evidence="2">
    <name type="scientific">Dendrobium nobile</name>
    <name type="common">Orchid</name>
    <dbReference type="NCBI Taxonomy" id="94219"/>
    <lineage>
        <taxon>Eukaryota</taxon>
        <taxon>Viridiplantae</taxon>
        <taxon>Streptophyta</taxon>
        <taxon>Embryophyta</taxon>
        <taxon>Tracheophyta</taxon>
        <taxon>Spermatophyta</taxon>
        <taxon>Magnoliopsida</taxon>
        <taxon>Liliopsida</taxon>
        <taxon>Asparagales</taxon>
        <taxon>Orchidaceae</taxon>
        <taxon>Epidendroideae</taxon>
        <taxon>Malaxideae</taxon>
        <taxon>Dendrobiinae</taxon>
        <taxon>Dendrobium</taxon>
    </lineage>
</organism>
<dbReference type="PANTHER" id="PTHR48475:SF1">
    <property type="entry name" value="RNASE H TYPE-1 DOMAIN-CONTAINING PROTEIN"/>
    <property type="match status" value="1"/>
</dbReference>
<dbReference type="PROSITE" id="PS50994">
    <property type="entry name" value="INTEGRASE"/>
    <property type="match status" value="1"/>
</dbReference>
<dbReference type="SUPFAM" id="SSF53098">
    <property type="entry name" value="Ribonuclease H-like"/>
    <property type="match status" value="1"/>
</dbReference>
<dbReference type="AlphaFoldDB" id="A0A7T0FXQ3"/>
<dbReference type="InterPro" id="IPR001584">
    <property type="entry name" value="Integrase_cat-core"/>
</dbReference>
<dbReference type="PANTHER" id="PTHR48475">
    <property type="entry name" value="RIBONUCLEASE H"/>
    <property type="match status" value="1"/>
</dbReference>
<protein>
    <submittedName>
        <fullName evidence="2">3-deoxy-7-phosphoheptulonate synthase-like protein</fullName>
    </submittedName>
</protein>
<name>A0A7T0FXQ3_DENNO</name>
<sequence>MWLRCLNNEEACKVMGEVHEGLCGAHQSGPKMKVRIKRLGYYWPTMIRDYVVGPIDPPSSKGHRFILVATDYFSKLAEAIPLKEVKSEDVMRFFRDHVVCCFGVPCRIISDNGPSFRSTKISRFARRHNINWRTTYRTPTQCTPYALAFGVEAVLPLEVELPSLRVAISHNLSHEDNARLRLEELDGLEELRLQAH</sequence>
<feature type="domain" description="Integrase catalytic" evidence="1">
    <location>
        <begin position="26"/>
        <end position="130"/>
    </location>
</feature>
<reference evidence="2" key="1">
    <citation type="submission" date="2019-12" db="EMBL/GenBank/DDBJ databases">
        <title>Characterization of key enzymes for biosynthesis of dendrobine in Dendrobium nobile.</title>
        <authorList>
            <person name="Zheng S."/>
            <person name="Chun Z."/>
            <person name="Hu Y."/>
            <person name="Zhao R."/>
        </authorList>
    </citation>
    <scope>NUCLEOTIDE SEQUENCE</scope>
</reference>
<dbReference type="Gene3D" id="1.10.340.70">
    <property type="match status" value="1"/>
</dbReference>
<evidence type="ECO:0000313" key="2">
    <source>
        <dbReference type="EMBL" id="QPJ58207.1"/>
    </source>
</evidence>
<dbReference type="Pfam" id="PF00665">
    <property type="entry name" value="rve"/>
    <property type="match status" value="1"/>
</dbReference>